<reference evidence="1" key="1">
    <citation type="submission" date="2022-03" db="EMBL/GenBank/DDBJ databases">
        <authorList>
            <person name="Sayadi A."/>
        </authorList>
    </citation>
    <scope>NUCLEOTIDE SEQUENCE</scope>
</reference>
<gene>
    <name evidence="1" type="ORF">ACAOBT_LOCUS20317</name>
</gene>
<evidence type="ECO:0000313" key="1">
    <source>
        <dbReference type="EMBL" id="CAH1991508.1"/>
    </source>
</evidence>
<comment type="caution">
    <text evidence="1">The sequence shown here is derived from an EMBL/GenBank/DDBJ whole genome shotgun (WGS) entry which is preliminary data.</text>
</comment>
<protein>
    <submittedName>
        <fullName evidence="1">Uncharacterized protein</fullName>
    </submittedName>
</protein>
<dbReference type="AlphaFoldDB" id="A0A9P0LBH8"/>
<organism evidence="1 2">
    <name type="scientific">Acanthoscelides obtectus</name>
    <name type="common">Bean weevil</name>
    <name type="synonym">Bruchus obtectus</name>
    <dbReference type="NCBI Taxonomy" id="200917"/>
    <lineage>
        <taxon>Eukaryota</taxon>
        <taxon>Metazoa</taxon>
        <taxon>Ecdysozoa</taxon>
        <taxon>Arthropoda</taxon>
        <taxon>Hexapoda</taxon>
        <taxon>Insecta</taxon>
        <taxon>Pterygota</taxon>
        <taxon>Neoptera</taxon>
        <taxon>Endopterygota</taxon>
        <taxon>Coleoptera</taxon>
        <taxon>Polyphaga</taxon>
        <taxon>Cucujiformia</taxon>
        <taxon>Chrysomeloidea</taxon>
        <taxon>Chrysomelidae</taxon>
        <taxon>Bruchinae</taxon>
        <taxon>Bruchini</taxon>
        <taxon>Acanthoscelides</taxon>
    </lineage>
</organism>
<keyword evidence="2" id="KW-1185">Reference proteome</keyword>
<proteinExistence type="predicted"/>
<dbReference type="Proteomes" id="UP001152888">
    <property type="component" value="Unassembled WGS sequence"/>
</dbReference>
<dbReference type="EMBL" id="CAKOFQ010007116">
    <property type="protein sequence ID" value="CAH1991508.1"/>
    <property type="molecule type" value="Genomic_DNA"/>
</dbReference>
<sequence>MLLLNTRIHILMPPRCRREQRTC</sequence>
<name>A0A9P0LBH8_ACAOB</name>
<evidence type="ECO:0000313" key="2">
    <source>
        <dbReference type="Proteomes" id="UP001152888"/>
    </source>
</evidence>
<accession>A0A9P0LBH8</accession>